<dbReference type="OrthoDB" id="9801421at2"/>
<dbReference type="SUPFAM" id="SSF50993">
    <property type="entry name" value="Peptidase/esterase 'gauge' domain"/>
    <property type="match status" value="1"/>
</dbReference>
<feature type="signal peptide" evidence="4">
    <location>
        <begin position="1"/>
        <end position="20"/>
    </location>
</feature>
<keyword evidence="3" id="KW-0720">Serine protease</keyword>
<keyword evidence="8" id="KW-1185">Reference proteome</keyword>
<dbReference type="PANTHER" id="PTHR42881">
    <property type="entry name" value="PROLYL ENDOPEPTIDASE"/>
    <property type="match status" value="1"/>
</dbReference>
<evidence type="ECO:0000256" key="4">
    <source>
        <dbReference type="SAM" id="SignalP"/>
    </source>
</evidence>
<dbReference type="RefSeq" id="WP_093332862.1">
    <property type="nucleotide sequence ID" value="NZ_FOXP01000004.1"/>
</dbReference>
<dbReference type="Pfam" id="PF02897">
    <property type="entry name" value="Peptidase_S9_N"/>
    <property type="match status" value="1"/>
</dbReference>
<evidence type="ECO:0000256" key="2">
    <source>
        <dbReference type="ARBA" id="ARBA00022801"/>
    </source>
</evidence>
<dbReference type="Gene3D" id="3.40.50.1820">
    <property type="entry name" value="alpha/beta hydrolase"/>
    <property type="match status" value="1"/>
</dbReference>
<keyword evidence="1" id="KW-0645">Protease</keyword>
<dbReference type="PRINTS" id="PR00862">
    <property type="entry name" value="PROLIGOPTASE"/>
</dbReference>
<evidence type="ECO:0000259" key="6">
    <source>
        <dbReference type="Pfam" id="PF02897"/>
    </source>
</evidence>
<dbReference type="Gene3D" id="2.130.10.120">
    <property type="entry name" value="Prolyl oligopeptidase, N-terminal domain"/>
    <property type="match status" value="1"/>
</dbReference>
<evidence type="ECO:0000256" key="3">
    <source>
        <dbReference type="ARBA" id="ARBA00022825"/>
    </source>
</evidence>
<dbReference type="SUPFAM" id="SSF53474">
    <property type="entry name" value="alpha/beta-Hydrolases"/>
    <property type="match status" value="1"/>
</dbReference>
<dbReference type="GO" id="GO:0004252">
    <property type="term" value="F:serine-type endopeptidase activity"/>
    <property type="evidence" value="ECO:0007669"/>
    <property type="project" value="InterPro"/>
</dbReference>
<reference evidence="7 8" key="1">
    <citation type="submission" date="2016-10" db="EMBL/GenBank/DDBJ databases">
        <authorList>
            <person name="de Groot N.N."/>
        </authorList>
    </citation>
    <scope>NUCLEOTIDE SEQUENCE [LARGE SCALE GENOMIC DNA]</scope>
    <source>
        <strain evidence="7 8">CGMCC 1.9113</strain>
    </source>
</reference>
<dbReference type="Proteomes" id="UP000199586">
    <property type="component" value="Unassembled WGS sequence"/>
</dbReference>
<keyword evidence="4" id="KW-0732">Signal</keyword>
<dbReference type="PANTHER" id="PTHR42881:SF13">
    <property type="entry name" value="PROLYL ENDOPEPTIDASE"/>
    <property type="match status" value="1"/>
</dbReference>
<dbReference type="InterPro" id="IPR023302">
    <property type="entry name" value="Pept_S9A_N"/>
</dbReference>
<dbReference type="InterPro" id="IPR029058">
    <property type="entry name" value="AB_hydrolase_fold"/>
</dbReference>
<feature type="domain" description="Peptidase S9 prolyl oligopeptidase catalytic" evidence="5">
    <location>
        <begin position="496"/>
        <end position="697"/>
    </location>
</feature>
<name>A0A1I5RZ47_9SPHN</name>
<dbReference type="STRING" id="634430.SAMN04488241_104231"/>
<dbReference type="InterPro" id="IPR051167">
    <property type="entry name" value="Prolyl_oligopep/macrocyclase"/>
</dbReference>
<accession>A0A1I5RZ47</accession>
<dbReference type="GO" id="GO:0005829">
    <property type="term" value="C:cytosol"/>
    <property type="evidence" value="ECO:0007669"/>
    <property type="project" value="TreeGrafter"/>
</dbReference>
<evidence type="ECO:0000313" key="8">
    <source>
        <dbReference type="Proteomes" id="UP000199586"/>
    </source>
</evidence>
<sequence>MRGFKLLVAATMLGGVPVFAQSAPMNQASTNDPYIWLEDKDGAKALAWVEAENARTLPRLRNDPRYAGFYRDALAIASAKDRIPMPSQRYGRILNFWRDADHPQGLWRWTSEADYANANPSWKTLIDLDALSKAEGKKWVWKGATCLMPEERLCLVALSEGGEDAITYREFDLQTGQFVANGFNLPKSKQGATWVDRDTLLVSRDWGQGTMTASGYPFVVKMVKRGAPLSAATEVARGAAEDQLGTYASTLTDGAGHRLVMIERRQDFFGGDKLVWTPAGTKKLAMPPRAFAQGMVDGRVVFTTQDPWGSVPAGAVAAVPLAELEQGRATPSLVVAPTDRQALDGVVATRNKLIVTYLDNVRGRMAVYSPTKTGWTHRDIALPDNASVDMASTTEHDDRVFLTVTGFVQPTSLYAYDAASTAAPRVVRTTPARFDATGLKVEQFEAASSDGTKVPYFVVHRADAPLNGTTPTIMTAYGGFNIPMTPSYNGGLGKLWLERGGAFVLANIRGGGEFGPKWHDAGLKTQRQIVYDDFAGVARDLFARRLTSADKLGIYGGSNGGLLMGVQFTQHPELWKAVTIQVPLLDMVRYEQIAAGASWVGEYGSVGNPQEAAFLNRISPYANIRKDATYPEPYIWTTTKDDRVGPQHARKFAARLKEYGKPYLFYEDTAGGHSGDADIEQGARLQAQQMTYFAQKLMGPADAKTAAK</sequence>
<feature type="chain" id="PRO_5011682222" evidence="4">
    <location>
        <begin position="21"/>
        <end position="708"/>
    </location>
</feature>
<evidence type="ECO:0000259" key="5">
    <source>
        <dbReference type="Pfam" id="PF00326"/>
    </source>
</evidence>
<evidence type="ECO:0000256" key="1">
    <source>
        <dbReference type="ARBA" id="ARBA00022670"/>
    </source>
</evidence>
<dbReference type="GO" id="GO:0006508">
    <property type="term" value="P:proteolysis"/>
    <property type="evidence" value="ECO:0007669"/>
    <property type="project" value="UniProtKB-KW"/>
</dbReference>
<proteinExistence type="predicted"/>
<evidence type="ECO:0000313" key="7">
    <source>
        <dbReference type="EMBL" id="SFP63730.1"/>
    </source>
</evidence>
<feature type="domain" description="Peptidase S9A N-terminal" evidence="6">
    <location>
        <begin position="27"/>
        <end position="422"/>
    </location>
</feature>
<dbReference type="InterPro" id="IPR001375">
    <property type="entry name" value="Peptidase_S9_cat"/>
</dbReference>
<dbReference type="InterPro" id="IPR002470">
    <property type="entry name" value="Peptidase_S9A"/>
</dbReference>
<protein>
    <submittedName>
        <fullName evidence="7">Prolyl oligopeptidase</fullName>
    </submittedName>
</protein>
<dbReference type="GO" id="GO:0070012">
    <property type="term" value="F:oligopeptidase activity"/>
    <property type="evidence" value="ECO:0007669"/>
    <property type="project" value="TreeGrafter"/>
</dbReference>
<dbReference type="Pfam" id="PF00326">
    <property type="entry name" value="Peptidase_S9"/>
    <property type="match status" value="1"/>
</dbReference>
<dbReference type="EMBL" id="FOXP01000004">
    <property type="protein sequence ID" value="SFP63730.1"/>
    <property type="molecule type" value="Genomic_DNA"/>
</dbReference>
<gene>
    <name evidence="7" type="ORF">SAMN04488241_104231</name>
</gene>
<keyword evidence="2" id="KW-0378">Hydrolase</keyword>
<dbReference type="AlphaFoldDB" id="A0A1I5RZ47"/>
<organism evidence="7 8">
    <name type="scientific">Sphingomonas rubra</name>
    <dbReference type="NCBI Taxonomy" id="634430"/>
    <lineage>
        <taxon>Bacteria</taxon>
        <taxon>Pseudomonadati</taxon>
        <taxon>Pseudomonadota</taxon>
        <taxon>Alphaproteobacteria</taxon>
        <taxon>Sphingomonadales</taxon>
        <taxon>Sphingomonadaceae</taxon>
        <taxon>Sphingomonas</taxon>
    </lineage>
</organism>